<evidence type="ECO:0000313" key="3">
    <source>
        <dbReference type="Proteomes" id="UP000188174"/>
    </source>
</evidence>
<feature type="transmembrane region" description="Helical" evidence="1">
    <location>
        <begin position="79"/>
        <end position="97"/>
    </location>
</feature>
<evidence type="ECO:0000256" key="1">
    <source>
        <dbReference type="SAM" id="Phobius"/>
    </source>
</evidence>
<name>A0ABN4WS58_9HYPH</name>
<reference evidence="2 3" key="1">
    <citation type="submission" date="2017-02" db="EMBL/GenBank/DDBJ databases">
        <authorList>
            <person name="Jeong S."/>
        </authorList>
    </citation>
    <scope>NUCLEOTIDE SEQUENCE [LARGE SCALE GENOMIC DNA]</scope>
    <source>
        <strain evidence="2 3">RMAR6-6</strain>
    </source>
</reference>
<dbReference type="EMBL" id="CP019630">
    <property type="protein sequence ID" value="AQQ04560.1"/>
    <property type="molecule type" value="Genomic_DNA"/>
</dbReference>
<organism evidence="2 3">
    <name type="scientific">Roseibium algicola</name>
    <dbReference type="NCBI Taxonomy" id="2857014"/>
    <lineage>
        <taxon>Bacteria</taxon>
        <taxon>Pseudomonadati</taxon>
        <taxon>Pseudomonadota</taxon>
        <taxon>Alphaproteobacteria</taxon>
        <taxon>Hyphomicrobiales</taxon>
        <taxon>Stappiaceae</taxon>
        <taxon>Roseibium</taxon>
    </lineage>
</organism>
<evidence type="ECO:0000313" key="2">
    <source>
        <dbReference type="EMBL" id="AQQ04560.1"/>
    </source>
</evidence>
<dbReference type="Proteomes" id="UP000188174">
    <property type="component" value="Chromosome"/>
</dbReference>
<feature type="transmembrane region" description="Helical" evidence="1">
    <location>
        <begin position="7"/>
        <end position="29"/>
    </location>
</feature>
<feature type="transmembrane region" description="Helical" evidence="1">
    <location>
        <begin position="109"/>
        <end position="131"/>
    </location>
</feature>
<keyword evidence="1" id="KW-0472">Membrane</keyword>
<sequence length="139" mass="15906">MDELRQTANYISCLTVVICLFLVYSASMLIYDLPFTFNEILLHYGCLSLAATFSLFLIFGNVKRYFIVKTTLRAISRNYLLRCCVLFLSTLIVLAAITELLTLFEFTNIALASIFFSLILLIYAALSRAILRFVFLRTL</sequence>
<keyword evidence="1" id="KW-1133">Transmembrane helix</keyword>
<feature type="transmembrane region" description="Helical" evidence="1">
    <location>
        <begin position="41"/>
        <end position="59"/>
    </location>
</feature>
<protein>
    <submittedName>
        <fullName evidence="2">Uncharacterized protein</fullName>
    </submittedName>
</protein>
<keyword evidence="1" id="KW-0812">Transmembrane</keyword>
<gene>
    <name evidence="2" type="ORF">B0E33_14030</name>
</gene>
<keyword evidence="3" id="KW-1185">Reference proteome</keyword>
<accession>A0ABN4WS58</accession>
<proteinExistence type="predicted"/>